<proteinExistence type="predicted"/>
<gene>
    <name evidence="3" type="ORF">QBC42DRAFT_104511</name>
</gene>
<feature type="domain" description="DUF8021" evidence="2">
    <location>
        <begin position="154"/>
        <end position="258"/>
    </location>
</feature>
<reference evidence="3" key="1">
    <citation type="journal article" date="2023" name="Mol. Phylogenet. Evol.">
        <title>Genome-scale phylogeny and comparative genomics of the fungal order Sordariales.</title>
        <authorList>
            <person name="Hensen N."/>
            <person name="Bonometti L."/>
            <person name="Westerberg I."/>
            <person name="Brannstrom I.O."/>
            <person name="Guillou S."/>
            <person name="Cros-Aarteil S."/>
            <person name="Calhoun S."/>
            <person name="Haridas S."/>
            <person name="Kuo A."/>
            <person name="Mondo S."/>
            <person name="Pangilinan J."/>
            <person name="Riley R."/>
            <person name="LaButti K."/>
            <person name="Andreopoulos B."/>
            <person name="Lipzen A."/>
            <person name="Chen C."/>
            <person name="Yan M."/>
            <person name="Daum C."/>
            <person name="Ng V."/>
            <person name="Clum A."/>
            <person name="Steindorff A."/>
            <person name="Ohm R.A."/>
            <person name="Martin F."/>
            <person name="Silar P."/>
            <person name="Natvig D.O."/>
            <person name="Lalanne C."/>
            <person name="Gautier V."/>
            <person name="Ament-Velasquez S.L."/>
            <person name="Kruys A."/>
            <person name="Hutchinson M.I."/>
            <person name="Powell A.J."/>
            <person name="Barry K."/>
            <person name="Miller A.N."/>
            <person name="Grigoriev I.V."/>
            <person name="Debuchy R."/>
            <person name="Gladieux P."/>
            <person name="Hiltunen Thoren M."/>
            <person name="Johannesson H."/>
        </authorList>
    </citation>
    <scope>NUCLEOTIDE SEQUENCE</scope>
    <source>
        <strain evidence="3">PSN324</strain>
    </source>
</reference>
<organism evidence="3 4">
    <name type="scientific">Cladorrhinum samala</name>
    <dbReference type="NCBI Taxonomy" id="585594"/>
    <lineage>
        <taxon>Eukaryota</taxon>
        <taxon>Fungi</taxon>
        <taxon>Dikarya</taxon>
        <taxon>Ascomycota</taxon>
        <taxon>Pezizomycotina</taxon>
        <taxon>Sordariomycetes</taxon>
        <taxon>Sordariomycetidae</taxon>
        <taxon>Sordariales</taxon>
        <taxon>Podosporaceae</taxon>
        <taxon>Cladorrhinum</taxon>
    </lineage>
</organism>
<dbReference type="AlphaFoldDB" id="A0AAV9HKS7"/>
<dbReference type="PROSITE" id="PS51257">
    <property type="entry name" value="PROKAR_LIPOPROTEIN"/>
    <property type="match status" value="1"/>
</dbReference>
<comment type="caution">
    <text evidence="3">The sequence shown here is derived from an EMBL/GenBank/DDBJ whole genome shotgun (WGS) entry which is preliminary data.</text>
</comment>
<dbReference type="EMBL" id="MU865009">
    <property type="protein sequence ID" value="KAK4460574.1"/>
    <property type="molecule type" value="Genomic_DNA"/>
</dbReference>
<feature type="signal peptide" evidence="1">
    <location>
        <begin position="1"/>
        <end position="22"/>
    </location>
</feature>
<evidence type="ECO:0000313" key="3">
    <source>
        <dbReference type="EMBL" id="KAK4460574.1"/>
    </source>
</evidence>
<evidence type="ECO:0000313" key="4">
    <source>
        <dbReference type="Proteomes" id="UP001321749"/>
    </source>
</evidence>
<reference evidence="3" key="2">
    <citation type="submission" date="2023-06" db="EMBL/GenBank/DDBJ databases">
        <authorList>
            <consortium name="Lawrence Berkeley National Laboratory"/>
            <person name="Mondo S.J."/>
            <person name="Hensen N."/>
            <person name="Bonometti L."/>
            <person name="Westerberg I."/>
            <person name="Brannstrom I.O."/>
            <person name="Guillou S."/>
            <person name="Cros-Aarteil S."/>
            <person name="Calhoun S."/>
            <person name="Haridas S."/>
            <person name="Kuo A."/>
            <person name="Pangilinan J."/>
            <person name="Riley R."/>
            <person name="Labutti K."/>
            <person name="Andreopoulos B."/>
            <person name="Lipzen A."/>
            <person name="Chen C."/>
            <person name="Yanf M."/>
            <person name="Daum C."/>
            <person name="Ng V."/>
            <person name="Clum A."/>
            <person name="Steindorff A."/>
            <person name="Ohm R."/>
            <person name="Martin F."/>
            <person name="Silar P."/>
            <person name="Natvig D."/>
            <person name="Lalanne C."/>
            <person name="Gautier V."/>
            <person name="Ament-Velasquez S.L."/>
            <person name="Kruys A."/>
            <person name="Hutchinson M.I."/>
            <person name="Powell A.J."/>
            <person name="Barry K."/>
            <person name="Miller A.N."/>
            <person name="Grigoriev I.V."/>
            <person name="Debuchy R."/>
            <person name="Gladieux P."/>
            <person name="Thoren M.H."/>
            <person name="Johannesson H."/>
        </authorList>
    </citation>
    <scope>NUCLEOTIDE SEQUENCE</scope>
    <source>
        <strain evidence="3">PSN324</strain>
    </source>
</reference>
<dbReference type="InterPro" id="IPR058334">
    <property type="entry name" value="DUF8021"/>
</dbReference>
<feature type="chain" id="PRO_5043731858" description="DUF8021 domain-containing protein" evidence="1">
    <location>
        <begin position="23"/>
        <end position="280"/>
    </location>
</feature>
<sequence length="280" mass="30728">MNLKMRSSYLAVAASILSTASAACDRSILTEVASRYITAQSLAETNYIRLLTPETTYLENGAATNISSGIISQRLKIDHSRSIHDTTTCATYSELIITDPKHYVIGTQIYLTPNGTAITKIESLVTDADDWLFNAQHTLYYALQEHWLPIPESKQDTRATIQAAADAYLDLFKGGPGSVNVPWAENCRRLEGGLYTAPGDTCNSGVPSGVSLVNRRYIIDETFGTVDVFLNFGGDGGLNDSHEFRIEGGRIRYVHTITVCKEFNCGFGDPPEELSKDLGW</sequence>
<accession>A0AAV9HKS7</accession>
<dbReference type="Proteomes" id="UP001321749">
    <property type="component" value="Unassembled WGS sequence"/>
</dbReference>
<name>A0AAV9HKS7_9PEZI</name>
<keyword evidence="4" id="KW-1185">Reference proteome</keyword>
<dbReference type="Pfam" id="PF26061">
    <property type="entry name" value="DUF8021"/>
    <property type="match status" value="1"/>
</dbReference>
<protein>
    <recommendedName>
        <fullName evidence="2">DUF8021 domain-containing protein</fullName>
    </recommendedName>
</protein>
<keyword evidence="1" id="KW-0732">Signal</keyword>
<evidence type="ECO:0000259" key="2">
    <source>
        <dbReference type="Pfam" id="PF26061"/>
    </source>
</evidence>
<evidence type="ECO:0000256" key="1">
    <source>
        <dbReference type="SAM" id="SignalP"/>
    </source>
</evidence>